<keyword evidence="1" id="KW-0812">Transmembrane</keyword>
<gene>
    <name evidence="2" type="ORF">FLACHUCJ7_01003</name>
</gene>
<organism evidence="2 3">
    <name type="scientific">Flavobacterium chungangense</name>
    <dbReference type="NCBI Taxonomy" id="554283"/>
    <lineage>
        <taxon>Bacteria</taxon>
        <taxon>Pseudomonadati</taxon>
        <taxon>Bacteroidota</taxon>
        <taxon>Flavobacteriia</taxon>
        <taxon>Flavobacteriales</taxon>
        <taxon>Flavobacteriaceae</taxon>
        <taxon>Flavobacterium</taxon>
    </lineage>
</organism>
<keyword evidence="3" id="KW-1185">Reference proteome</keyword>
<keyword evidence="1" id="KW-1133">Transmembrane helix</keyword>
<feature type="transmembrane region" description="Helical" evidence="1">
    <location>
        <begin position="72"/>
        <end position="89"/>
    </location>
</feature>
<feature type="transmembrane region" description="Helical" evidence="1">
    <location>
        <begin position="136"/>
        <end position="156"/>
    </location>
</feature>
<proteinExistence type="predicted"/>
<dbReference type="EMBL" id="CAIJDO010000090">
    <property type="protein sequence ID" value="CAD0002520.1"/>
    <property type="molecule type" value="Genomic_DNA"/>
</dbReference>
<dbReference type="Proteomes" id="UP000556700">
    <property type="component" value="Unassembled WGS sequence"/>
</dbReference>
<evidence type="ECO:0000313" key="3">
    <source>
        <dbReference type="Proteomes" id="UP000556700"/>
    </source>
</evidence>
<evidence type="ECO:0000313" key="2">
    <source>
        <dbReference type="EMBL" id="CAD0002520.1"/>
    </source>
</evidence>
<name>A0A6V6YST9_9FLAO</name>
<keyword evidence="1" id="KW-0472">Membrane</keyword>
<dbReference type="AlphaFoldDB" id="A0A6V6YST9"/>
<accession>A0A6V6YST9</accession>
<protein>
    <submittedName>
        <fullName evidence="2">Uncharacterized protein</fullName>
    </submittedName>
</protein>
<sequence length="164" mass="20003">MQKAENKIDYNRFRIYEFNAFRDDIKKKLKEFEKDKDHLNHRAREPKQLNRDLFILNISDIVSEYGTDWKRAMKFTLLVGSIIYILFFICENYDHEITLCDWNNWKRFISGAFRFFLVTDFYTPLENDRTYLTNPLSWFIFIIGKIVIAFGIYEMIQSFRKFKA</sequence>
<evidence type="ECO:0000256" key="1">
    <source>
        <dbReference type="SAM" id="Phobius"/>
    </source>
</evidence>
<comment type="caution">
    <text evidence="2">The sequence shown here is derived from an EMBL/GenBank/DDBJ whole genome shotgun (WGS) entry which is preliminary data.</text>
</comment>
<reference evidence="2 3" key="1">
    <citation type="submission" date="2020-06" db="EMBL/GenBank/DDBJ databases">
        <authorList>
            <person name="Criscuolo A."/>
        </authorList>
    </citation>
    <scope>NUCLEOTIDE SEQUENCE [LARGE SCALE GENOMIC DNA]</scope>
    <source>
        <strain evidence="3">CIP 110025</strain>
    </source>
</reference>